<keyword evidence="2" id="KW-1185">Reference proteome</keyword>
<protein>
    <submittedName>
        <fullName evidence="1">Uncharacterized protein</fullName>
    </submittedName>
</protein>
<organism evidence="1 2">
    <name type="scientific">Trema orientale</name>
    <name type="common">Charcoal tree</name>
    <name type="synonym">Celtis orientalis</name>
    <dbReference type="NCBI Taxonomy" id="63057"/>
    <lineage>
        <taxon>Eukaryota</taxon>
        <taxon>Viridiplantae</taxon>
        <taxon>Streptophyta</taxon>
        <taxon>Embryophyta</taxon>
        <taxon>Tracheophyta</taxon>
        <taxon>Spermatophyta</taxon>
        <taxon>Magnoliopsida</taxon>
        <taxon>eudicotyledons</taxon>
        <taxon>Gunneridae</taxon>
        <taxon>Pentapetalae</taxon>
        <taxon>rosids</taxon>
        <taxon>fabids</taxon>
        <taxon>Rosales</taxon>
        <taxon>Cannabaceae</taxon>
        <taxon>Trema</taxon>
    </lineage>
</organism>
<comment type="caution">
    <text evidence="1">The sequence shown here is derived from an EMBL/GenBank/DDBJ whole genome shotgun (WGS) entry which is preliminary data.</text>
</comment>
<sequence length="75" mass="8240">MALNTKTGLSTEDILIEDIQSLFMDCQVGSCSFVARESNKVACTLAKLCFRDNFMVFGFDDILRCIGHLVASDLG</sequence>
<dbReference type="EMBL" id="JXTC01000085">
    <property type="protein sequence ID" value="PON90302.1"/>
    <property type="molecule type" value="Genomic_DNA"/>
</dbReference>
<reference evidence="2" key="1">
    <citation type="submission" date="2016-06" db="EMBL/GenBank/DDBJ databases">
        <title>Parallel loss of symbiosis genes in relatives of nitrogen-fixing non-legume Parasponia.</title>
        <authorList>
            <person name="Van Velzen R."/>
            <person name="Holmer R."/>
            <person name="Bu F."/>
            <person name="Rutten L."/>
            <person name="Van Zeijl A."/>
            <person name="Liu W."/>
            <person name="Santuari L."/>
            <person name="Cao Q."/>
            <person name="Sharma T."/>
            <person name="Shen D."/>
            <person name="Roswanjaya Y."/>
            <person name="Wardhani T."/>
            <person name="Kalhor M.S."/>
            <person name="Jansen J."/>
            <person name="Van den Hoogen J."/>
            <person name="Gungor B."/>
            <person name="Hartog M."/>
            <person name="Hontelez J."/>
            <person name="Verver J."/>
            <person name="Yang W.-C."/>
            <person name="Schijlen E."/>
            <person name="Repin R."/>
            <person name="Schilthuizen M."/>
            <person name="Schranz E."/>
            <person name="Heidstra R."/>
            <person name="Miyata K."/>
            <person name="Fedorova E."/>
            <person name="Kohlen W."/>
            <person name="Bisseling T."/>
            <person name="Smit S."/>
            <person name="Geurts R."/>
        </authorList>
    </citation>
    <scope>NUCLEOTIDE SEQUENCE [LARGE SCALE GENOMIC DNA]</scope>
    <source>
        <strain evidence="2">cv. RG33-2</strain>
    </source>
</reference>
<dbReference type="Proteomes" id="UP000237000">
    <property type="component" value="Unassembled WGS sequence"/>
</dbReference>
<dbReference type="OrthoDB" id="10396355at2759"/>
<evidence type="ECO:0000313" key="2">
    <source>
        <dbReference type="Proteomes" id="UP000237000"/>
    </source>
</evidence>
<name>A0A2P5EXP3_TREOI</name>
<accession>A0A2P5EXP3</accession>
<evidence type="ECO:0000313" key="1">
    <source>
        <dbReference type="EMBL" id="PON90302.1"/>
    </source>
</evidence>
<dbReference type="AlphaFoldDB" id="A0A2P5EXP3"/>
<gene>
    <name evidence="1" type="ORF">TorRG33x02_139520</name>
</gene>
<proteinExistence type="predicted"/>
<dbReference type="InParanoid" id="A0A2P5EXP3"/>